<dbReference type="SMART" id="SM00389">
    <property type="entry name" value="HOX"/>
    <property type="match status" value="1"/>
</dbReference>
<feature type="domain" description="Homeobox" evidence="7">
    <location>
        <begin position="651"/>
        <end position="694"/>
    </location>
</feature>
<dbReference type="GO" id="GO:0003677">
    <property type="term" value="F:DNA binding"/>
    <property type="evidence" value="ECO:0007669"/>
    <property type="project" value="UniProtKB-UniRule"/>
</dbReference>
<protein>
    <recommendedName>
        <fullName evidence="7">Homeobox domain-containing protein</fullName>
    </recommendedName>
</protein>
<sequence>MKLTWSVRSDFPLLSPFSQSSHPLFPLLALIFEKCELATCTPHDEHCRTTGDICSSDSFQEDISIFTKEVRNITYDGPIPTPSRISPINRIYCLSATTTPPTSILFACTSQLIISAAPTFSVDTCVPWGVDTWVIQAIHVLRFHLLEIEKVHELCDSFCARYIACLKGKMPLDLVCDDRESAGSTGSASSPLPNRPSTPNLFSEIGDATGTNSYSYVSVSNNHNNNSDHSGTGSTHLTGTNGVGLVTTTGSTDSTGVFASGNPSQLRAPPFPHMYNSNSTDVFKTAFTDDLEKCVPIPGSLASLFPAISSCSLSSSSTSSIGSTSPTVVTSVSVGQSYIGPSCAATATSSSNVNLCTSSRNPEHGGAVSLPSSSNNTENANLEQNRDRSRHSSTPTSPFYNSQSHFHSGLSGGDSAVYDLSPALRSSLNPRNYYNQYFSHYIRANEFNPFHSIVPHLESSLAYQDHIQSQHPTQPYDYSASYPYSQYAIQQNPSTPHIGSLGDATGGLSLSSTIMQDAYSTVPGLYNTADNGSGSGYFPKLSRSNGIIPPVSPNGSSHHMDYHSPVLNRPSSRSRQHQEQQQQQQQQQLGKLHSTMLNGSSACATPIGNRRERLLNGEGTDHERVAIRSRDHGMSEDNGIERYVQWSLPGVQTDLRDHPYPSEEQKKQLAQDTGLTILQVNNWFINARRRIVQPMIDQSNRTGPHGYSSNDANSACMNYMEAAPYAAYTRAAQAAAAVAGFSNHPSSNDMYLAAAAVAAAASASSSMTGASGDNSSRLGASFSGNNPCSLPHARKPNMDISPTVGNSLMSEFLNADRGLERTDLANIPSSSYGSLLPAAVAAAVGGVGGCGTNETPAGTYSPSFPYYGQFDSLSGYTLHNPALAAYCSGGPHSGIPNGYETSSAFYHANLMNNSVANSTNYPTSYCPRGYRMASASTGSESSHGSDGGGGMNCANPHLIGAAGLTN</sequence>
<feature type="region of interest" description="Disordered" evidence="6">
    <location>
        <begin position="216"/>
        <end position="246"/>
    </location>
</feature>
<evidence type="ECO:0000256" key="1">
    <source>
        <dbReference type="ARBA" id="ARBA00009661"/>
    </source>
</evidence>
<name>A0A5J4P1T6_9TREM</name>
<organism evidence="8 9">
    <name type="scientific">Paragonimus westermani</name>
    <dbReference type="NCBI Taxonomy" id="34504"/>
    <lineage>
        <taxon>Eukaryota</taxon>
        <taxon>Metazoa</taxon>
        <taxon>Spiralia</taxon>
        <taxon>Lophotrochozoa</taxon>
        <taxon>Platyhelminthes</taxon>
        <taxon>Trematoda</taxon>
        <taxon>Digenea</taxon>
        <taxon>Plagiorchiida</taxon>
        <taxon>Troglotremata</taxon>
        <taxon>Troglotrematidae</taxon>
        <taxon>Paragonimus</taxon>
    </lineage>
</organism>
<accession>A0A5J4P1T6</accession>
<comment type="subcellular location">
    <subcellularLocation>
        <location evidence="5">Nucleus</location>
    </subcellularLocation>
</comment>
<proteinExistence type="inferred from homology"/>
<dbReference type="CDD" id="cd00086">
    <property type="entry name" value="homeodomain"/>
    <property type="match status" value="1"/>
</dbReference>
<dbReference type="EMBL" id="QNGE01000104">
    <property type="protein sequence ID" value="KAA3681906.1"/>
    <property type="molecule type" value="Genomic_DNA"/>
</dbReference>
<feature type="region of interest" description="Disordered" evidence="6">
    <location>
        <begin position="183"/>
        <end position="204"/>
    </location>
</feature>
<reference evidence="8 9" key="1">
    <citation type="journal article" date="2019" name="Gigascience">
        <title>Whole-genome sequence of the oriental lung fluke Paragonimus westermani.</title>
        <authorList>
            <person name="Oey H."/>
            <person name="Zakrzewski M."/>
            <person name="Narain K."/>
            <person name="Devi K.R."/>
            <person name="Agatsuma T."/>
            <person name="Nawaratna S."/>
            <person name="Gobert G.N."/>
            <person name="Jones M.K."/>
            <person name="Ragan M.A."/>
            <person name="McManus D.P."/>
            <person name="Krause L."/>
        </authorList>
    </citation>
    <scope>NUCLEOTIDE SEQUENCE [LARGE SCALE GENOMIC DNA]</scope>
    <source>
        <strain evidence="8 9">IND2009</strain>
    </source>
</reference>
<evidence type="ECO:0000259" key="7">
    <source>
        <dbReference type="PROSITE" id="PS50071"/>
    </source>
</evidence>
<feature type="DNA-binding region" description="Homeobox" evidence="5">
    <location>
        <begin position="653"/>
        <end position="695"/>
    </location>
</feature>
<dbReference type="SUPFAM" id="SSF46689">
    <property type="entry name" value="Homeodomain-like"/>
    <property type="match status" value="1"/>
</dbReference>
<evidence type="ECO:0000256" key="5">
    <source>
        <dbReference type="PROSITE-ProRule" id="PRU00108"/>
    </source>
</evidence>
<evidence type="ECO:0000256" key="2">
    <source>
        <dbReference type="ARBA" id="ARBA00023125"/>
    </source>
</evidence>
<dbReference type="InterPro" id="IPR032453">
    <property type="entry name" value="PKNOX/Meis_N"/>
</dbReference>
<dbReference type="AlphaFoldDB" id="A0A5J4P1T6"/>
<dbReference type="GO" id="GO:0006355">
    <property type="term" value="P:regulation of DNA-templated transcription"/>
    <property type="evidence" value="ECO:0007669"/>
    <property type="project" value="InterPro"/>
</dbReference>
<keyword evidence="3 5" id="KW-0371">Homeobox</keyword>
<gene>
    <name evidence="8" type="ORF">DEA37_0001415</name>
</gene>
<comment type="similarity">
    <text evidence="1">Belongs to the TALE/MEIS homeobox family.</text>
</comment>
<feature type="region of interest" description="Disordered" evidence="6">
    <location>
        <begin position="356"/>
        <end position="405"/>
    </location>
</feature>
<comment type="caution">
    <text evidence="8">The sequence shown here is derived from an EMBL/GenBank/DDBJ whole genome shotgun (WGS) entry which is preliminary data.</text>
</comment>
<keyword evidence="2 5" id="KW-0238">DNA-binding</keyword>
<feature type="compositionally biased region" description="Polar residues" evidence="6">
    <location>
        <begin position="392"/>
        <end position="405"/>
    </location>
</feature>
<dbReference type="PANTHER" id="PTHR11850">
    <property type="entry name" value="HOMEOBOX PROTEIN TRANSCRIPTION FACTORS"/>
    <property type="match status" value="1"/>
</dbReference>
<dbReference type="InterPro" id="IPR050224">
    <property type="entry name" value="TALE_homeobox"/>
</dbReference>
<evidence type="ECO:0000256" key="3">
    <source>
        <dbReference type="ARBA" id="ARBA00023155"/>
    </source>
</evidence>
<evidence type="ECO:0000256" key="6">
    <source>
        <dbReference type="SAM" id="MobiDB-lite"/>
    </source>
</evidence>
<evidence type="ECO:0000313" key="9">
    <source>
        <dbReference type="Proteomes" id="UP000324629"/>
    </source>
</evidence>
<evidence type="ECO:0000313" key="8">
    <source>
        <dbReference type="EMBL" id="KAA3681906.1"/>
    </source>
</evidence>
<feature type="compositionally biased region" description="Polar residues" evidence="6">
    <location>
        <begin position="183"/>
        <end position="201"/>
    </location>
</feature>
<feature type="compositionally biased region" description="Polar residues" evidence="6">
    <location>
        <begin position="370"/>
        <end position="383"/>
    </location>
</feature>
<dbReference type="Pfam" id="PF16493">
    <property type="entry name" value="Meis_PKNOX_N"/>
    <property type="match status" value="2"/>
</dbReference>
<keyword evidence="9" id="KW-1185">Reference proteome</keyword>
<keyword evidence="4 5" id="KW-0539">Nucleus</keyword>
<dbReference type="InterPro" id="IPR008422">
    <property type="entry name" value="KN_HD"/>
</dbReference>
<dbReference type="FunFam" id="1.10.10.60:FF:000004">
    <property type="entry name" value="Meis2 homeobox isoform 2c"/>
    <property type="match status" value="1"/>
</dbReference>
<evidence type="ECO:0000256" key="4">
    <source>
        <dbReference type="ARBA" id="ARBA00023242"/>
    </source>
</evidence>
<dbReference type="Pfam" id="PF05920">
    <property type="entry name" value="Homeobox_KN"/>
    <property type="match status" value="1"/>
</dbReference>
<feature type="region of interest" description="Disordered" evidence="6">
    <location>
        <begin position="548"/>
        <end position="590"/>
    </location>
</feature>
<dbReference type="GO" id="GO:0005634">
    <property type="term" value="C:nucleus"/>
    <property type="evidence" value="ECO:0007669"/>
    <property type="project" value="UniProtKB-SubCell"/>
</dbReference>
<dbReference type="PROSITE" id="PS50071">
    <property type="entry name" value="HOMEOBOX_2"/>
    <property type="match status" value="1"/>
</dbReference>
<dbReference type="InterPro" id="IPR001356">
    <property type="entry name" value="HD"/>
</dbReference>
<dbReference type="InterPro" id="IPR009057">
    <property type="entry name" value="Homeodomain-like_sf"/>
</dbReference>
<dbReference type="Gene3D" id="1.10.10.60">
    <property type="entry name" value="Homeodomain-like"/>
    <property type="match status" value="1"/>
</dbReference>
<dbReference type="Proteomes" id="UP000324629">
    <property type="component" value="Unassembled WGS sequence"/>
</dbReference>
<feature type="compositionally biased region" description="Low complexity" evidence="6">
    <location>
        <begin position="579"/>
        <end position="588"/>
    </location>
</feature>